<evidence type="ECO:0000313" key="3">
    <source>
        <dbReference type="Proteomes" id="UP000002215"/>
    </source>
</evidence>
<evidence type="ECO:0000313" key="2">
    <source>
        <dbReference type="EMBL" id="ACU63728.1"/>
    </source>
</evidence>
<proteinExistence type="predicted"/>
<reference evidence="3" key="1">
    <citation type="submission" date="2009-08" db="EMBL/GenBank/DDBJ databases">
        <title>The complete genome of Chitinophaga pinensis DSM 2588.</title>
        <authorList>
            <consortium name="US DOE Joint Genome Institute (JGI-PGF)"/>
            <person name="Lucas S."/>
            <person name="Copeland A."/>
            <person name="Lapidus A."/>
            <person name="Glavina del Rio T."/>
            <person name="Dalin E."/>
            <person name="Tice H."/>
            <person name="Bruce D."/>
            <person name="Goodwin L."/>
            <person name="Pitluck S."/>
            <person name="Kyrpides N."/>
            <person name="Mavromatis K."/>
            <person name="Ivanova N."/>
            <person name="Mikhailova N."/>
            <person name="Sims D."/>
            <person name="Meinche L."/>
            <person name="Brettin T."/>
            <person name="Detter J.C."/>
            <person name="Han C."/>
            <person name="Larimer F."/>
            <person name="Land M."/>
            <person name="Hauser L."/>
            <person name="Markowitz V."/>
            <person name="Cheng J.-F."/>
            <person name="Hugenholtz P."/>
            <person name="Woyke T."/>
            <person name="Wu D."/>
            <person name="Spring S."/>
            <person name="Klenk H.-P."/>
            <person name="Eisen J.A."/>
        </authorList>
    </citation>
    <scope>NUCLEOTIDE SEQUENCE [LARGE SCALE GENOMIC DNA]</scope>
    <source>
        <strain evidence="3">ATCC 43595 / DSM 2588 / LMG 13176 / NBRC 15968 / NCIMB 11800 / UQM 2034</strain>
    </source>
</reference>
<sequence>MNWEEIVERHAKDYKDYLNGYKQSQEQLKADKDMLLQHMKCKEETLPDNLKDKLARDKDASQQEWGMYGNKFKNMRVAHQREVDKYFRSQQLSQEISTAQEKKPERGAGRN</sequence>
<dbReference type="RefSeq" id="WP_012793893.1">
    <property type="nucleotide sequence ID" value="NC_013132.1"/>
</dbReference>
<reference evidence="2 3" key="2">
    <citation type="journal article" date="2010" name="Stand. Genomic Sci.">
        <title>Complete genome sequence of Chitinophaga pinensis type strain (UQM 2034).</title>
        <authorList>
            <person name="Glavina Del Rio T."/>
            <person name="Abt B."/>
            <person name="Spring S."/>
            <person name="Lapidus A."/>
            <person name="Nolan M."/>
            <person name="Tice H."/>
            <person name="Copeland A."/>
            <person name="Cheng J.F."/>
            <person name="Chen F."/>
            <person name="Bruce D."/>
            <person name="Goodwin L."/>
            <person name="Pitluck S."/>
            <person name="Ivanova N."/>
            <person name="Mavromatis K."/>
            <person name="Mikhailova N."/>
            <person name="Pati A."/>
            <person name="Chen A."/>
            <person name="Palaniappan K."/>
            <person name="Land M."/>
            <person name="Hauser L."/>
            <person name="Chang Y.J."/>
            <person name="Jeffries C.D."/>
            <person name="Chain P."/>
            <person name="Saunders E."/>
            <person name="Detter J.C."/>
            <person name="Brettin T."/>
            <person name="Rohde M."/>
            <person name="Goker M."/>
            <person name="Bristow J."/>
            <person name="Eisen J.A."/>
            <person name="Markowitz V."/>
            <person name="Hugenholtz P."/>
            <person name="Kyrpides N.C."/>
            <person name="Klenk H.P."/>
            <person name="Lucas S."/>
        </authorList>
    </citation>
    <scope>NUCLEOTIDE SEQUENCE [LARGE SCALE GENOMIC DNA]</scope>
    <source>
        <strain evidence="3">ATCC 43595 / DSM 2588 / LMG 13176 / NBRC 15968 / NCIMB 11800 / UQM 2034</strain>
    </source>
</reference>
<dbReference type="Proteomes" id="UP000002215">
    <property type="component" value="Chromosome"/>
</dbReference>
<protein>
    <submittedName>
        <fullName evidence="2">Uncharacterized protein</fullName>
    </submittedName>
</protein>
<dbReference type="EMBL" id="CP001699">
    <property type="protein sequence ID" value="ACU63728.1"/>
    <property type="molecule type" value="Genomic_DNA"/>
</dbReference>
<dbReference type="OrthoDB" id="678310at2"/>
<dbReference type="KEGG" id="cpi:Cpin_6323"/>
<gene>
    <name evidence="2" type="ordered locus">Cpin_6323</name>
</gene>
<name>A0A979GAH9_CHIPD</name>
<dbReference type="AlphaFoldDB" id="A0A979GAH9"/>
<feature type="compositionally biased region" description="Polar residues" evidence="1">
    <location>
        <begin position="88"/>
        <end position="99"/>
    </location>
</feature>
<organism evidence="2 3">
    <name type="scientific">Chitinophaga pinensis (strain ATCC 43595 / DSM 2588 / LMG 13176 / NBRC 15968 / NCIMB 11800 / UQM 2034)</name>
    <dbReference type="NCBI Taxonomy" id="485918"/>
    <lineage>
        <taxon>Bacteria</taxon>
        <taxon>Pseudomonadati</taxon>
        <taxon>Bacteroidota</taxon>
        <taxon>Chitinophagia</taxon>
        <taxon>Chitinophagales</taxon>
        <taxon>Chitinophagaceae</taxon>
        <taxon>Chitinophaga</taxon>
    </lineage>
</organism>
<feature type="region of interest" description="Disordered" evidence="1">
    <location>
        <begin position="88"/>
        <end position="111"/>
    </location>
</feature>
<feature type="compositionally biased region" description="Basic and acidic residues" evidence="1">
    <location>
        <begin position="100"/>
        <end position="111"/>
    </location>
</feature>
<evidence type="ECO:0000256" key="1">
    <source>
        <dbReference type="SAM" id="MobiDB-lite"/>
    </source>
</evidence>
<accession>A0A979GAH9</accession>